<dbReference type="InterPro" id="IPR036881">
    <property type="entry name" value="Glyco_hydro_3_C_sf"/>
</dbReference>
<gene>
    <name evidence="12" type="ORF">F503_04614</name>
</gene>
<dbReference type="Gene3D" id="2.60.40.10">
    <property type="entry name" value="Immunoglobulins"/>
    <property type="match status" value="1"/>
</dbReference>
<evidence type="ECO:0000256" key="9">
    <source>
        <dbReference type="ARBA" id="ARBA00023326"/>
    </source>
</evidence>
<dbReference type="OMA" id="GAHTFRM"/>
<evidence type="ECO:0000256" key="10">
    <source>
        <dbReference type="RuleBase" id="RU361161"/>
    </source>
</evidence>
<dbReference type="AlphaFoldDB" id="S3BS20"/>
<dbReference type="InterPro" id="IPR019800">
    <property type="entry name" value="Glyco_hydro_3_AS"/>
</dbReference>
<dbReference type="InterPro" id="IPR011658">
    <property type="entry name" value="PA14_dom"/>
</dbReference>
<dbReference type="EC" id="3.2.1.21" evidence="4 10"/>
<dbReference type="Pfam" id="PF01915">
    <property type="entry name" value="Glyco_hydro_3_C"/>
    <property type="match status" value="1"/>
</dbReference>
<keyword evidence="6" id="KW-0325">Glycoprotein</keyword>
<keyword evidence="8 10" id="KW-0326">Glycosidase</keyword>
<dbReference type="Gene3D" id="2.60.120.260">
    <property type="entry name" value="Galactose-binding domain-like"/>
    <property type="match status" value="1"/>
</dbReference>
<keyword evidence="7 10" id="KW-0119">Carbohydrate metabolism</keyword>
<evidence type="ECO:0000256" key="6">
    <source>
        <dbReference type="ARBA" id="ARBA00023180"/>
    </source>
</evidence>
<evidence type="ECO:0000313" key="13">
    <source>
        <dbReference type="Proteomes" id="UP000016923"/>
    </source>
</evidence>
<dbReference type="STRING" id="1262450.S3BS20"/>
<dbReference type="InterPro" id="IPR037524">
    <property type="entry name" value="PA14/GLEYA"/>
</dbReference>
<comment type="pathway">
    <text evidence="2 10">Glycan metabolism; cellulose degradation.</text>
</comment>
<dbReference type="EMBL" id="KE148162">
    <property type="protein sequence ID" value="EPE04099.1"/>
    <property type="molecule type" value="Genomic_DNA"/>
</dbReference>
<sequence>MSKTDLNAVLATLTLEEKVSLLAGANFWETVQIPSKGIPPLKVSDGPNGARGGTFSGGITSACFPAACSVASTFDVDIARRIGVALGEETYTKGARVVLAPTVCMHRHPLGGRNFESFSEDPFLAGKLAARVVDGVQSTGVSATIKHFVANEQETQRLTVDTDVSARALREIYLKPFEIAVKEANPGAIMTAYNLINGTHADSNALLHDVLRGDWGWEGLVMSDWGGVNSTVDALEAGLDLEMPGPTQWRKVEAVVAAVHAGKLSAKTIDERALRVLRFLERQRCFEDPTIPDEKAVNKPEHQALIREAGSKGIVLLKNDNSILPLSKEKLKGKKVALLGYAKDCLAHGGGSAAVNAHYKITPFEALQSALGNDVELTYAKGAPTFRQLPLLLENVVGLDGSTGFTYKIYVPGNAEPIKTINGHKSEVSLLQAVYQETNEAELTGTFTPTETATYYFTLSGLGPSLLLVDGKVAYEQEGNCKDFMGFLLGGVAVPLIKLPLQAGTPYKLQVRSVPPKPVEGEDIIPLFLDLPGVRLGVMSATEHDKDILPEAVELAKVADVAIVFTGHEPDWETEGQDQLSFNLPKDGSQDRLVEAVAAANPNTIVVNSTGVAVAMPWLGEIQALVQSWFPGQEAGNAIADVLTGARNPEGHLTCTFPKRVEDSPAYGNFPGTHVDGKLKVTYAEGVFIGYRHYDRLPADKVSFPFGFGLSYTTFSFSHLAVSAASADEYGVKVTVSNTGTVKGATAVQIYVGSSVPTSENPIKALASFKKVTLQPGESAAVELVVKLQDIASWDEKGHQWVIKAGDYTFSVGKNAQDLVLSTDVAIAAKTYLP</sequence>
<dbReference type="InterPro" id="IPR017853">
    <property type="entry name" value="GH"/>
</dbReference>
<dbReference type="GO" id="GO:0030245">
    <property type="term" value="P:cellulose catabolic process"/>
    <property type="evidence" value="ECO:0007669"/>
    <property type="project" value="UniProtKB-UniPathway"/>
</dbReference>
<evidence type="ECO:0000256" key="3">
    <source>
        <dbReference type="ARBA" id="ARBA00005336"/>
    </source>
</evidence>
<dbReference type="Gene3D" id="3.20.20.300">
    <property type="entry name" value="Glycoside hydrolase, family 3, N-terminal domain"/>
    <property type="match status" value="1"/>
</dbReference>
<dbReference type="HOGENOM" id="CLU_004542_4_0_1"/>
<feature type="domain" description="PA14" evidence="11">
    <location>
        <begin position="400"/>
        <end position="553"/>
    </location>
</feature>
<accession>S3BS20</accession>
<name>S3BS20_OPHP1</name>
<dbReference type="Gene3D" id="3.40.50.1700">
    <property type="entry name" value="Glycoside hydrolase family 3 C-terminal domain"/>
    <property type="match status" value="1"/>
</dbReference>
<dbReference type="Pfam" id="PF14310">
    <property type="entry name" value="Fn3-like"/>
    <property type="match status" value="1"/>
</dbReference>
<evidence type="ECO:0000256" key="4">
    <source>
        <dbReference type="ARBA" id="ARBA00012744"/>
    </source>
</evidence>
<dbReference type="SMART" id="SM01217">
    <property type="entry name" value="Fn3_like"/>
    <property type="match status" value="1"/>
</dbReference>
<dbReference type="PROSITE" id="PS51820">
    <property type="entry name" value="PA14"/>
    <property type="match status" value="1"/>
</dbReference>
<dbReference type="SUPFAM" id="SSF52279">
    <property type="entry name" value="Beta-D-glucan exohydrolase, C-terminal domain"/>
    <property type="match status" value="1"/>
</dbReference>
<dbReference type="PANTHER" id="PTHR42715:SF3">
    <property type="entry name" value="BETA-GLUCOSIDASE B-RELATED"/>
    <property type="match status" value="1"/>
</dbReference>
<dbReference type="GO" id="GO:0008422">
    <property type="term" value="F:beta-glucosidase activity"/>
    <property type="evidence" value="ECO:0007669"/>
    <property type="project" value="UniProtKB-EC"/>
</dbReference>
<dbReference type="Pfam" id="PF07691">
    <property type="entry name" value="PA14"/>
    <property type="match status" value="1"/>
</dbReference>
<protein>
    <recommendedName>
        <fullName evidence="4 10">beta-glucosidase</fullName>
        <ecNumber evidence="4 10">3.2.1.21</ecNumber>
    </recommendedName>
</protein>
<evidence type="ECO:0000256" key="8">
    <source>
        <dbReference type="ARBA" id="ARBA00023295"/>
    </source>
</evidence>
<dbReference type="InterPro" id="IPR050288">
    <property type="entry name" value="Cellulose_deg_GH3"/>
</dbReference>
<dbReference type="Proteomes" id="UP000016923">
    <property type="component" value="Unassembled WGS sequence"/>
</dbReference>
<organism evidence="12 13">
    <name type="scientific">Ophiostoma piceae (strain UAMH 11346)</name>
    <name type="common">Sap stain fungus</name>
    <dbReference type="NCBI Taxonomy" id="1262450"/>
    <lineage>
        <taxon>Eukaryota</taxon>
        <taxon>Fungi</taxon>
        <taxon>Dikarya</taxon>
        <taxon>Ascomycota</taxon>
        <taxon>Pezizomycotina</taxon>
        <taxon>Sordariomycetes</taxon>
        <taxon>Sordariomycetidae</taxon>
        <taxon>Ophiostomatales</taxon>
        <taxon>Ophiostomataceae</taxon>
        <taxon>Ophiostoma</taxon>
    </lineage>
</organism>
<evidence type="ECO:0000313" key="12">
    <source>
        <dbReference type="EMBL" id="EPE04099.1"/>
    </source>
</evidence>
<dbReference type="UniPathway" id="UPA00696"/>
<dbReference type="VEuPathDB" id="FungiDB:F503_04614"/>
<keyword evidence="13" id="KW-1185">Reference proteome</keyword>
<dbReference type="PANTHER" id="PTHR42715">
    <property type="entry name" value="BETA-GLUCOSIDASE"/>
    <property type="match status" value="1"/>
</dbReference>
<comment type="similarity">
    <text evidence="3 10">Belongs to the glycosyl hydrolase 3 family.</text>
</comment>
<dbReference type="InterPro" id="IPR036962">
    <property type="entry name" value="Glyco_hydro_3_N_sf"/>
</dbReference>
<dbReference type="InterPro" id="IPR002772">
    <property type="entry name" value="Glyco_hydro_3_C"/>
</dbReference>
<dbReference type="eggNOG" id="ENOG502QR4D">
    <property type="taxonomic scope" value="Eukaryota"/>
</dbReference>
<dbReference type="OrthoDB" id="47059at2759"/>
<dbReference type="PROSITE" id="PS00775">
    <property type="entry name" value="GLYCOSYL_HYDROL_F3"/>
    <property type="match status" value="1"/>
</dbReference>
<keyword evidence="5 10" id="KW-0378">Hydrolase</keyword>
<dbReference type="Pfam" id="PF00933">
    <property type="entry name" value="Glyco_hydro_3"/>
    <property type="match status" value="1"/>
</dbReference>
<comment type="catalytic activity">
    <reaction evidence="1 10">
        <text>Hydrolysis of terminal, non-reducing beta-D-glucosyl residues with release of beta-D-glucose.</text>
        <dbReference type="EC" id="3.2.1.21"/>
    </reaction>
</comment>
<dbReference type="InterPro" id="IPR013783">
    <property type="entry name" value="Ig-like_fold"/>
</dbReference>
<dbReference type="SUPFAM" id="SSF51445">
    <property type="entry name" value="(Trans)glycosidases"/>
    <property type="match status" value="1"/>
</dbReference>
<dbReference type="PRINTS" id="PR00133">
    <property type="entry name" value="GLHYDRLASE3"/>
</dbReference>
<evidence type="ECO:0000256" key="7">
    <source>
        <dbReference type="ARBA" id="ARBA00023277"/>
    </source>
</evidence>
<evidence type="ECO:0000259" key="11">
    <source>
        <dbReference type="PROSITE" id="PS51820"/>
    </source>
</evidence>
<reference evidence="12 13" key="1">
    <citation type="journal article" date="2013" name="BMC Genomics">
        <title>The genome and transcriptome of the pine saprophyte Ophiostoma piceae, and a comparison with the bark beetle-associated pine pathogen Grosmannia clavigera.</title>
        <authorList>
            <person name="Haridas S."/>
            <person name="Wang Y."/>
            <person name="Lim L."/>
            <person name="Massoumi Alamouti S."/>
            <person name="Jackman S."/>
            <person name="Docking R."/>
            <person name="Robertson G."/>
            <person name="Birol I."/>
            <person name="Bohlmann J."/>
            <person name="Breuil C."/>
        </authorList>
    </citation>
    <scope>NUCLEOTIDE SEQUENCE [LARGE SCALE GENOMIC DNA]</scope>
    <source>
        <strain evidence="12 13">UAMH 11346</strain>
    </source>
</reference>
<evidence type="ECO:0000256" key="1">
    <source>
        <dbReference type="ARBA" id="ARBA00000448"/>
    </source>
</evidence>
<proteinExistence type="inferred from homology"/>
<dbReference type="InterPro" id="IPR026891">
    <property type="entry name" value="Fn3-like"/>
</dbReference>
<evidence type="ECO:0000256" key="5">
    <source>
        <dbReference type="ARBA" id="ARBA00022801"/>
    </source>
</evidence>
<evidence type="ECO:0000256" key="2">
    <source>
        <dbReference type="ARBA" id="ARBA00004987"/>
    </source>
</evidence>
<keyword evidence="9 10" id="KW-0624">Polysaccharide degradation</keyword>
<dbReference type="InterPro" id="IPR001764">
    <property type="entry name" value="Glyco_hydro_3_N"/>
</dbReference>